<sequence length="312" mass="34740">MKPRGIVFLLAALIVLPQYCPAGEDSRGTVIAANKVAWSDLIFTSSKFPAAITVRMQLESMDGSSASLVSPEEEGWGTCPDVIRDGTMMLTIKATSQVLGAEDRYEERIWFTAQDGLPYERHRLSRGNELWIKSYCWEDQGVRRRKFEPGDPAEGQRSQTLWSQRTESLYRYPVNDNGCSAITDPALIVYKVSSLAPVIGQKPLELCVFGKKQLHRLFIKQEEASSLEVAYTVRSATREETVVKDRIVPLVYTVTSENIAAADQAPEAFSLFGLEKNIRIYLDPEKGIPVRISGTADNIGALDFQVQQATVN</sequence>
<evidence type="ECO:0000313" key="3">
    <source>
        <dbReference type="Proteomes" id="UP000539642"/>
    </source>
</evidence>
<protein>
    <recommendedName>
        <fullName evidence="4">DUF3108 domain-containing protein</fullName>
    </recommendedName>
</protein>
<dbReference type="RefSeq" id="WP_183351532.1">
    <property type="nucleotide sequence ID" value="NZ_JACHEO010000014.1"/>
</dbReference>
<evidence type="ECO:0000256" key="1">
    <source>
        <dbReference type="SAM" id="SignalP"/>
    </source>
</evidence>
<reference evidence="2 3" key="1">
    <citation type="submission" date="2020-08" db="EMBL/GenBank/DDBJ databases">
        <title>Genomic Encyclopedia of Type Strains, Phase IV (KMG-IV): sequencing the most valuable type-strain genomes for metagenomic binning, comparative biology and taxonomic classification.</title>
        <authorList>
            <person name="Goeker M."/>
        </authorList>
    </citation>
    <scope>NUCLEOTIDE SEQUENCE [LARGE SCALE GENOMIC DNA]</scope>
    <source>
        <strain evidence="2 3">DSM 28570</strain>
    </source>
</reference>
<dbReference type="Proteomes" id="UP000539642">
    <property type="component" value="Unassembled WGS sequence"/>
</dbReference>
<feature type="chain" id="PRO_5032377545" description="DUF3108 domain-containing protein" evidence="1">
    <location>
        <begin position="23"/>
        <end position="312"/>
    </location>
</feature>
<organism evidence="2 3">
    <name type="scientific">Desulfoprunum benzoelyticum</name>
    <dbReference type="NCBI Taxonomy" id="1506996"/>
    <lineage>
        <taxon>Bacteria</taxon>
        <taxon>Pseudomonadati</taxon>
        <taxon>Thermodesulfobacteriota</taxon>
        <taxon>Desulfobulbia</taxon>
        <taxon>Desulfobulbales</taxon>
        <taxon>Desulfobulbaceae</taxon>
        <taxon>Desulfoprunum</taxon>
    </lineage>
</organism>
<dbReference type="AlphaFoldDB" id="A0A840V498"/>
<comment type="caution">
    <text evidence="2">The sequence shown here is derived from an EMBL/GenBank/DDBJ whole genome shotgun (WGS) entry which is preliminary data.</text>
</comment>
<proteinExistence type="predicted"/>
<evidence type="ECO:0000313" key="2">
    <source>
        <dbReference type="EMBL" id="MBB5348700.1"/>
    </source>
</evidence>
<accession>A0A840V498</accession>
<dbReference type="EMBL" id="JACHEO010000014">
    <property type="protein sequence ID" value="MBB5348700.1"/>
    <property type="molecule type" value="Genomic_DNA"/>
</dbReference>
<name>A0A840V498_9BACT</name>
<gene>
    <name evidence="2" type="ORF">HNQ81_002440</name>
</gene>
<evidence type="ECO:0008006" key="4">
    <source>
        <dbReference type="Google" id="ProtNLM"/>
    </source>
</evidence>
<keyword evidence="3" id="KW-1185">Reference proteome</keyword>
<feature type="signal peptide" evidence="1">
    <location>
        <begin position="1"/>
        <end position="22"/>
    </location>
</feature>
<keyword evidence="1" id="KW-0732">Signal</keyword>